<protein>
    <recommendedName>
        <fullName evidence="4">Secreted protein</fullName>
    </recommendedName>
</protein>
<evidence type="ECO:0000313" key="2">
    <source>
        <dbReference type="EMBL" id="KAG9230969.1"/>
    </source>
</evidence>
<comment type="caution">
    <text evidence="2">The sequence shown here is derived from an EMBL/GenBank/DDBJ whole genome shotgun (WGS) entry which is preliminary data.</text>
</comment>
<evidence type="ECO:0000256" key="1">
    <source>
        <dbReference type="SAM" id="SignalP"/>
    </source>
</evidence>
<dbReference type="Proteomes" id="UP000824998">
    <property type="component" value="Unassembled WGS sequence"/>
</dbReference>
<evidence type="ECO:0008006" key="4">
    <source>
        <dbReference type="Google" id="ProtNLM"/>
    </source>
</evidence>
<sequence>MMMMMMLCWWELAHADVLWPFMLEASSPPQPLHLSLPLPRMASHPLLGAGSASASAAHAFKKTIQPRRASWPAPAATRDGESGAVNMDLRFDREGCF</sequence>
<organism evidence="2 3">
    <name type="scientific">Amylocarpus encephaloides</name>
    <dbReference type="NCBI Taxonomy" id="45428"/>
    <lineage>
        <taxon>Eukaryota</taxon>
        <taxon>Fungi</taxon>
        <taxon>Dikarya</taxon>
        <taxon>Ascomycota</taxon>
        <taxon>Pezizomycotina</taxon>
        <taxon>Leotiomycetes</taxon>
        <taxon>Helotiales</taxon>
        <taxon>Helotiales incertae sedis</taxon>
        <taxon>Amylocarpus</taxon>
    </lineage>
</organism>
<dbReference type="EMBL" id="MU251632">
    <property type="protein sequence ID" value="KAG9230969.1"/>
    <property type="molecule type" value="Genomic_DNA"/>
</dbReference>
<keyword evidence="3" id="KW-1185">Reference proteome</keyword>
<proteinExistence type="predicted"/>
<accession>A0A9P8C236</accession>
<keyword evidence="1" id="KW-0732">Signal</keyword>
<gene>
    <name evidence="2" type="ORF">BJ875DRAFT_470782</name>
</gene>
<feature type="chain" id="PRO_5040260366" description="Secreted protein" evidence="1">
    <location>
        <begin position="16"/>
        <end position="97"/>
    </location>
</feature>
<reference evidence="2" key="1">
    <citation type="journal article" date="2021" name="IMA Fungus">
        <title>Genomic characterization of three marine fungi, including Emericellopsis atlantica sp. nov. with signatures of a generalist lifestyle and marine biomass degradation.</title>
        <authorList>
            <person name="Hagestad O.C."/>
            <person name="Hou L."/>
            <person name="Andersen J.H."/>
            <person name="Hansen E.H."/>
            <person name="Altermark B."/>
            <person name="Li C."/>
            <person name="Kuhnert E."/>
            <person name="Cox R.J."/>
            <person name="Crous P.W."/>
            <person name="Spatafora J.W."/>
            <person name="Lail K."/>
            <person name="Amirebrahimi M."/>
            <person name="Lipzen A."/>
            <person name="Pangilinan J."/>
            <person name="Andreopoulos W."/>
            <person name="Hayes R.D."/>
            <person name="Ng V."/>
            <person name="Grigoriev I.V."/>
            <person name="Jackson S.A."/>
            <person name="Sutton T.D.S."/>
            <person name="Dobson A.D.W."/>
            <person name="Rama T."/>
        </authorList>
    </citation>
    <scope>NUCLEOTIDE SEQUENCE</scope>
    <source>
        <strain evidence="2">TRa018bII</strain>
    </source>
</reference>
<dbReference type="AlphaFoldDB" id="A0A9P8C236"/>
<evidence type="ECO:0000313" key="3">
    <source>
        <dbReference type="Proteomes" id="UP000824998"/>
    </source>
</evidence>
<name>A0A9P8C236_9HELO</name>
<feature type="signal peptide" evidence="1">
    <location>
        <begin position="1"/>
        <end position="15"/>
    </location>
</feature>